<comment type="caution">
    <text evidence="5">The sequence shown here is derived from an EMBL/GenBank/DDBJ whole genome shotgun (WGS) entry which is preliminary data.</text>
</comment>
<protein>
    <submittedName>
        <fullName evidence="5">PaaI family thioesterase</fullName>
    </submittedName>
</protein>
<gene>
    <name evidence="5" type="ORF">JM946_15080</name>
</gene>
<keyword evidence="6" id="KW-1185">Reference proteome</keyword>
<evidence type="ECO:0000256" key="3">
    <source>
        <dbReference type="SAM" id="MobiDB-lite"/>
    </source>
</evidence>
<dbReference type="NCBIfam" id="TIGR00369">
    <property type="entry name" value="unchar_dom_1"/>
    <property type="match status" value="1"/>
</dbReference>
<dbReference type="CDD" id="cd03443">
    <property type="entry name" value="PaaI_thioesterase"/>
    <property type="match status" value="1"/>
</dbReference>
<dbReference type="InterPro" id="IPR006683">
    <property type="entry name" value="Thioestr_dom"/>
</dbReference>
<accession>A0ABS1WYK8</accession>
<dbReference type="SUPFAM" id="SSF54637">
    <property type="entry name" value="Thioesterase/thiol ester dehydrase-isomerase"/>
    <property type="match status" value="1"/>
</dbReference>
<dbReference type="Pfam" id="PF03061">
    <property type="entry name" value="4HBT"/>
    <property type="match status" value="1"/>
</dbReference>
<evidence type="ECO:0000313" key="5">
    <source>
        <dbReference type="EMBL" id="MBM0106055.1"/>
    </source>
</evidence>
<reference evidence="5 6" key="1">
    <citation type="journal article" date="2021" name="Int. J. Syst. Evol. Microbiol.">
        <title>Steroidobacter gossypii sp. nov., isolated from soil of cotton cropping field.</title>
        <authorList>
            <person name="Huang R."/>
            <person name="Yang S."/>
            <person name="Zhen C."/>
            <person name="Liu W."/>
        </authorList>
    </citation>
    <scope>NUCLEOTIDE SEQUENCE [LARGE SCALE GENOMIC DNA]</scope>
    <source>
        <strain evidence="5 6">S1-65</strain>
    </source>
</reference>
<dbReference type="InterPro" id="IPR003736">
    <property type="entry name" value="PAAI_dom"/>
</dbReference>
<dbReference type="RefSeq" id="WP_203168125.1">
    <property type="nucleotide sequence ID" value="NZ_JAEVLS010000003.1"/>
</dbReference>
<organism evidence="5 6">
    <name type="scientific">Steroidobacter gossypii</name>
    <dbReference type="NCBI Taxonomy" id="2805490"/>
    <lineage>
        <taxon>Bacteria</taxon>
        <taxon>Pseudomonadati</taxon>
        <taxon>Pseudomonadota</taxon>
        <taxon>Gammaproteobacteria</taxon>
        <taxon>Steroidobacterales</taxon>
        <taxon>Steroidobacteraceae</taxon>
        <taxon>Steroidobacter</taxon>
    </lineage>
</organism>
<comment type="similarity">
    <text evidence="1">Belongs to the thioesterase PaaI family.</text>
</comment>
<dbReference type="PANTHER" id="PTHR43240:SF5">
    <property type="entry name" value="1,4-DIHYDROXY-2-NAPHTHOYL-COA THIOESTERASE 1"/>
    <property type="match status" value="1"/>
</dbReference>
<dbReference type="Gene3D" id="3.10.129.10">
    <property type="entry name" value="Hotdog Thioesterase"/>
    <property type="match status" value="1"/>
</dbReference>
<evidence type="ECO:0000256" key="2">
    <source>
        <dbReference type="ARBA" id="ARBA00022801"/>
    </source>
</evidence>
<dbReference type="InterPro" id="IPR029069">
    <property type="entry name" value="HotDog_dom_sf"/>
</dbReference>
<dbReference type="EMBL" id="JAEVLS010000003">
    <property type="protein sequence ID" value="MBM0106055.1"/>
    <property type="molecule type" value="Genomic_DNA"/>
</dbReference>
<evidence type="ECO:0000313" key="6">
    <source>
        <dbReference type="Proteomes" id="UP000661077"/>
    </source>
</evidence>
<dbReference type="PANTHER" id="PTHR43240">
    <property type="entry name" value="1,4-DIHYDROXY-2-NAPHTHOYL-COA THIOESTERASE 1"/>
    <property type="match status" value="1"/>
</dbReference>
<name>A0ABS1WYK8_9GAMM</name>
<feature type="region of interest" description="Disordered" evidence="3">
    <location>
        <begin position="158"/>
        <end position="180"/>
    </location>
</feature>
<evidence type="ECO:0000256" key="1">
    <source>
        <dbReference type="ARBA" id="ARBA00008324"/>
    </source>
</evidence>
<dbReference type="Proteomes" id="UP000661077">
    <property type="component" value="Unassembled WGS sequence"/>
</dbReference>
<feature type="domain" description="Thioesterase" evidence="4">
    <location>
        <begin position="51"/>
        <end position="128"/>
    </location>
</feature>
<evidence type="ECO:0000259" key="4">
    <source>
        <dbReference type="Pfam" id="PF03061"/>
    </source>
</evidence>
<keyword evidence="2" id="KW-0378">Hydrolase</keyword>
<proteinExistence type="inferred from homology"/>
<sequence>MTLWNRPYTTAELDELQGSSAAGQLGMSFTAIGPDWVEAKLPLHAKTIDEHGNMHGGALSILAETIGSTAATMAIDTSVNRVVGQTLNVYHTHRSSAGPMIARCHNVSINERTHVWRIDIHDADHRLVSFALLTMAVIEAAVALARMTCWDSGRTGALSPAAGQDTASLPRRNACTPKDR</sequence>